<accession>A0A4R9M2N0</accession>
<sequence>MEIIDASEFKNYEYIRKRISEEFPAESKYEMYSPLKAEITITSFLVSDEFDWKEENQRISGTTILRNLLEECAYFLYHGCIPAKRMKLAKSYQKVRPGFSLRKISCRVENKTLVEMDFLAGALGVSRSHFLAMMLRWRDMGWLDMVREFGIVRGTTTIKRLTFNQEFVSRPSPNVRFIVSQDANSS</sequence>
<organism evidence="1 2">
    <name type="scientific">Leptospira idonii</name>
    <dbReference type="NCBI Taxonomy" id="1193500"/>
    <lineage>
        <taxon>Bacteria</taxon>
        <taxon>Pseudomonadati</taxon>
        <taxon>Spirochaetota</taxon>
        <taxon>Spirochaetia</taxon>
        <taxon>Leptospirales</taxon>
        <taxon>Leptospiraceae</taxon>
        <taxon>Leptospira</taxon>
    </lineage>
</organism>
<proteinExistence type="predicted"/>
<dbReference type="RefSeq" id="WP_135759865.1">
    <property type="nucleotide sequence ID" value="NZ_RQHW01000028.1"/>
</dbReference>
<evidence type="ECO:0000313" key="2">
    <source>
        <dbReference type="Proteomes" id="UP000298058"/>
    </source>
</evidence>
<dbReference type="InterPro" id="IPR011458">
    <property type="entry name" value="DUF1564"/>
</dbReference>
<name>A0A4R9M2N0_9LEPT</name>
<gene>
    <name evidence="1" type="ORF">EHS15_07100</name>
</gene>
<protein>
    <submittedName>
        <fullName evidence="1">DUF1564 family protein</fullName>
    </submittedName>
</protein>
<dbReference type="EMBL" id="RQHW01000028">
    <property type="protein sequence ID" value="TGN19549.1"/>
    <property type="molecule type" value="Genomic_DNA"/>
</dbReference>
<reference evidence="1" key="1">
    <citation type="journal article" date="2019" name="PLoS Negl. Trop. Dis.">
        <title>Revisiting the worldwide diversity of Leptospira species in the environment.</title>
        <authorList>
            <person name="Vincent A.T."/>
            <person name="Schiettekatte O."/>
            <person name="Bourhy P."/>
            <person name="Veyrier F.J."/>
            <person name="Picardeau M."/>
        </authorList>
    </citation>
    <scope>NUCLEOTIDE SEQUENCE [LARGE SCALE GENOMIC DNA]</scope>
    <source>
        <strain evidence="1">201300427</strain>
    </source>
</reference>
<comment type="caution">
    <text evidence="1">The sequence shown here is derived from an EMBL/GenBank/DDBJ whole genome shotgun (WGS) entry which is preliminary data.</text>
</comment>
<dbReference type="Proteomes" id="UP000298058">
    <property type="component" value="Unassembled WGS sequence"/>
</dbReference>
<dbReference type="OrthoDB" id="326147at2"/>
<evidence type="ECO:0000313" key="1">
    <source>
        <dbReference type="EMBL" id="TGN19549.1"/>
    </source>
</evidence>
<dbReference type="Pfam" id="PF07600">
    <property type="entry name" value="DUF1564"/>
    <property type="match status" value="1"/>
</dbReference>
<keyword evidence="2" id="KW-1185">Reference proteome</keyword>
<dbReference type="AlphaFoldDB" id="A0A4R9M2N0"/>